<gene>
    <name evidence="1" type="ORF">B456_008G130700</name>
</gene>
<dbReference type="AlphaFoldDB" id="A0A0D2REH7"/>
<dbReference type="Proteomes" id="UP000032304">
    <property type="component" value="Chromosome 8"/>
</dbReference>
<evidence type="ECO:0000313" key="2">
    <source>
        <dbReference type="Proteomes" id="UP000032304"/>
    </source>
</evidence>
<name>A0A0D2REH7_GOSRA</name>
<accession>A0A0D2REH7</accession>
<evidence type="ECO:0000313" key="1">
    <source>
        <dbReference type="EMBL" id="KJB49638.1"/>
    </source>
</evidence>
<sequence>MVNGFYRASATVTSHLDCKAMPCSFYISEKPFIQHQPHEGSNLLRALKLPHTFLPIISNGNRKRNHLT</sequence>
<dbReference type="Gramene" id="KJB49638">
    <property type="protein sequence ID" value="KJB49638"/>
    <property type="gene ID" value="B456_008G130700"/>
</dbReference>
<proteinExistence type="predicted"/>
<protein>
    <submittedName>
        <fullName evidence="1">Uncharacterized protein</fullName>
    </submittedName>
</protein>
<organism evidence="1 2">
    <name type="scientific">Gossypium raimondii</name>
    <name type="common">Peruvian cotton</name>
    <name type="synonym">Gossypium klotzschianum subsp. raimondii</name>
    <dbReference type="NCBI Taxonomy" id="29730"/>
    <lineage>
        <taxon>Eukaryota</taxon>
        <taxon>Viridiplantae</taxon>
        <taxon>Streptophyta</taxon>
        <taxon>Embryophyta</taxon>
        <taxon>Tracheophyta</taxon>
        <taxon>Spermatophyta</taxon>
        <taxon>Magnoliopsida</taxon>
        <taxon>eudicotyledons</taxon>
        <taxon>Gunneridae</taxon>
        <taxon>Pentapetalae</taxon>
        <taxon>rosids</taxon>
        <taxon>malvids</taxon>
        <taxon>Malvales</taxon>
        <taxon>Malvaceae</taxon>
        <taxon>Malvoideae</taxon>
        <taxon>Gossypium</taxon>
    </lineage>
</organism>
<keyword evidence="2" id="KW-1185">Reference proteome</keyword>
<dbReference type="EMBL" id="CM001747">
    <property type="protein sequence ID" value="KJB49638.1"/>
    <property type="molecule type" value="Genomic_DNA"/>
</dbReference>
<reference evidence="1 2" key="1">
    <citation type="journal article" date="2012" name="Nature">
        <title>Repeated polyploidization of Gossypium genomes and the evolution of spinnable cotton fibres.</title>
        <authorList>
            <person name="Paterson A.H."/>
            <person name="Wendel J.F."/>
            <person name="Gundlach H."/>
            <person name="Guo H."/>
            <person name="Jenkins J."/>
            <person name="Jin D."/>
            <person name="Llewellyn D."/>
            <person name="Showmaker K.C."/>
            <person name="Shu S."/>
            <person name="Udall J."/>
            <person name="Yoo M.J."/>
            <person name="Byers R."/>
            <person name="Chen W."/>
            <person name="Doron-Faigenboim A."/>
            <person name="Duke M.V."/>
            <person name="Gong L."/>
            <person name="Grimwood J."/>
            <person name="Grover C."/>
            <person name="Grupp K."/>
            <person name="Hu G."/>
            <person name="Lee T.H."/>
            <person name="Li J."/>
            <person name="Lin L."/>
            <person name="Liu T."/>
            <person name="Marler B.S."/>
            <person name="Page J.T."/>
            <person name="Roberts A.W."/>
            <person name="Romanel E."/>
            <person name="Sanders W.S."/>
            <person name="Szadkowski E."/>
            <person name="Tan X."/>
            <person name="Tang H."/>
            <person name="Xu C."/>
            <person name="Wang J."/>
            <person name="Wang Z."/>
            <person name="Zhang D."/>
            <person name="Zhang L."/>
            <person name="Ashrafi H."/>
            <person name="Bedon F."/>
            <person name="Bowers J.E."/>
            <person name="Brubaker C.L."/>
            <person name="Chee P.W."/>
            <person name="Das S."/>
            <person name="Gingle A.R."/>
            <person name="Haigler C.H."/>
            <person name="Harker D."/>
            <person name="Hoffmann L.V."/>
            <person name="Hovav R."/>
            <person name="Jones D.C."/>
            <person name="Lemke C."/>
            <person name="Mansoor S."/>
            <person name="ur Rahman M."/>
            <person name="Rainville L.N."/>
            <person name="Rambani A."/>
            <person name="Reddy U.K."/>
            <person name="Rong J.K."/>
            <person name="Saranga Y."/>
            <person name="Scheffler B.E."/>
            <person name="Scheffler J.A."/>
            <person name="Stelly D.M."/>
            <person name="Triplett B.A."/>
            <person name="Van Deynze A."/>
            <person name="Vaslin M.F."/>
            <person name="Waghmare V.N."/>
            <person name="Walford S.A."/>
            <person name="Wright R.J."/>
            <person name="Zaki E.A."/>
            <person name="Zhang T."/>
            <person name="Dennis E.S."/>
            <person name="Mayer K.F."/>
            <person name="Peterson D.G."/>
            <person name="Rokhsar D.S."/>
            <person name="Wang X."/>
            <person name="Schmutz J."/>
        </authorList>
    </citation>
    <scope>NUCLEOTIDE SEQUENCE [LARGE SCALE GENOMIC DNA]</scope>
</reference>